<feature type="domain" description="CUB" evidence="24">
    <location>
        <begin position="1157"/>
        <end position="1275"/>
    </location>
</feature>
<comment type="similarity">
    <text evidence="3">Belongs to the CRELD family.</text>
</comment>
<dbReference type="Gene3D" id="2.60.120.290">
    <property type="entry name" value="Spermadhesin, CUB domain"/>
    <property type="match status" value="8"/>
</dbReference>
<keyword evidence="10" id="KW-0677">Repeat</keyword>
<dbReference type="EMBL" id="CASHTH010001528">
    <property type="protein sequence ID" value="CAI8016408.1"/>
    <property type="molecule type" value="Genomic_DNA"/>
</dbReference>
<accession>A0AA35RRI3</accession>
<keyword evidence="6 22" id="KW-0645">Protease</keyword>
<dbReference type="GO" id="GO:0005509">
    <property type="term" value="F:calcium ion binding"/>
    <property type="evidence" value="ECO:0007669"/>
    <property type="project" value="InterPro"/>
</dbReference>
<evidence type="ECO:0000256" key="2">
    <source>
        <dbReference type="ARBA" id="ARBA00005325"/>
    </source>
</evidence>
<dbReference type="Gene3D" id="3.40.50.200">
    <property type="entry name" value="Peptidase S8/S53 domain"/>
    <property type="match status" value="1"/>
</dbReference>
<dbReference type="GO" id="GO:0016485">
    <property type="term" value="P:protein processing"/>
    <property type="evidence" value="ECO:0007669"/>
    <property type="project" value="TreeGrafter"/>
</dbReference>
<dbReference type="SMART" id="SM00261">
    <property type="entry name" value="FU"/>
    <property type="match status" value="2"/>
</dbReference>
<evidence type="ECO:0000256" key="23">
    <source>
        <dbReference type="SAM" id="MobiDB-lite"/>
    </source>
</evidence>
<comment type="caution">
    <text evidence="28">The sequence shown here is derived from an EMBL/GenBank/DDBJ whole genome shotgun (WGS) entry which is preliminary data.</text>
</comment>
<dbReference type="PROSITE" id="PS00010">
    <property type="entry name" value="ASX_HYDROXYL"/>
    <property type="match status" value="6"/>
</dbReference>
<dbReference type="GO" id="GO:0005802">
    <property type="term" value="C:trans-Golgi network"/>
    <property type="evidence" value="ECO:0007669"/>
    <property type="project" value="TreeGrafter"/>
</dbReference>
<dbReference type="PROSITE" id="PS51829">
    <property type="entry name" value="P_HOMO_B"/>
    <property type="match status" value="1"/>
</dbReference>
<feature type="domain" description="CUB" evidence="24">
    <location>
        <begin position="1771"/>
        <end position="1891"/>
    </location>
</feature>
<dbReference type="SUPFAM" id="SSF57196">
    <property type="entry name" value="EGF/Laminin"/>
    <property type="match status" value="3"/>
</dbReference>
<evidence type="ECO:0000256" key="7">
    <source>
        <dbReference type="ARBA" id="ARBA00022685"/>
    </source>
</evidence>
<evidence type="ECO:0000256" key="22">
    <source>
        <dbReference type="PROSITE-ProRule" id="PRU01240"/>
    </source>
</evidence>
<dbReference type="InterPro" id="IPR001881">
    <property type="entry name" value="EGF-like_Ca-bd_dom"/>
</dbReference>
<dbReference type="SUPFAM" id="SSF49785">
    <property type="entry name" value="Galactose-binding domain-like"/>
    <property type="match status" value="1"/>
</dbReference>
<dbReference type="FunFam" id="2.10.25.10:FF:000139">
    <property type="entry name" value="Fibulin-1"/>
    <property type="match status" value="1"/>
</dbReference>
<dbReference type="Gene3D" id="2.10.25.10">
    <property type="entry name" value="Laminin"/>
    <property type="match status" value="14"/>
</dbReference>
<dbReference type="InterPro" id="IPR003886">
    <property type="entry name" value="NIDO_dom"/>
</dbReference>
<feature type="domain" description="EGF-like" evidence="25">
    <location>
        <begin position="2249"/>
        <end position="2289"/>
    </location>
</feature>
<name>A0AA35RRI3_GEOBA</name>
<dbReference type="InterPro" id="IPR008979">
    <property type="entry name" value="Galactose-bd-like_sf"/>
</dbReference>
<dbReference type="Proteomes" id="UP001174909">
    <property type="component" value="Unassembled WGS sequence"/>
</dbReference>
<proteinExistence type="inferred from homology"/>
<feature type="domain" description="EGF-like" evidence="25">
    <location>
        <begin position="2412"/>
        <end position="2452"/>
    </location>
</feature>
<dbReference type="Gene3D" id="2.60.120.260">
    <property type="entry name" value="Galactose-binding domain-like"/>
    <property type="match status" value="1"/>
</dbReference>
<feature type="active site" description="Charge relay system" evidence="19 22">
    <location>
        <position position="543"/>
    </location>
</feature>
<dbReference type="PRINTS" id="PR00723">
    <property type="entry name" value="SUBTILISIN"/>
</dbReference>
<dbReference type="InterPro" id="IPR036852">
    <property type="entry name" value="Peptidase_S8/S53_dom_sf"/>
</dbReference>
<evidence type="ECO:0000256" key="17">
    <source>
        <dbReference type="ARBA" id="ARBA00023170"/>
    </source>
</evidence>
<dbReference type="PROSITE" id="PS01187">
    <property type="entry name" value="EGF_CA"/>
    <property type="match status" value="5"/>
</dbReference>
<dbReference type="CDD" id="cd04059">
    <property type="entry name" value="Peptidases_S8_Protein_convertases_Kexins_Furin-like"/>
    <property type="match status" value="1"/>
</dbReference>
<dbReference type="InterPro" id="IPR018097">
    <property type="entry name" value="EGF_Ca-bd_CS"/>
</dbReference>
<feature type="compositionally biased region" description="Basic and acidic residues" evidence="23">
    <location>
        <begin position="30"/>
        <end position="64"/>
    </location>
</feature>
<dbReference type="SMART" id="SM00179">
    <property type="entry name" value="EGF_CA"/>
    <property type="match status" value="14"/>
</dbReference>
<keyword evidence="8" id="KW-0812">Transmembrane</keyword>
<dbReference type="SUPFAM" id="SSF52743">
    <property type="entry name" value="Subtilisin-like"/>
    <property type="match status" value="1"/>
</dbReference>
<dbReference type="InterPro" id="IPR034182">
    <property type="entry name" value="Kexin/furin"/>
</dbReference>
<evidence type="ECO:0000256" key="5">
    <source>
        <dbReference type="ARBA" id="ARBA00022583"/>
    </source>
</evidence>
<dbReference type="Pfam" id="PF14670">
    <property type="entry name" value="FXa_inhibition"/>
    <property type="match status" value="6"/>
</dbReference>
<keyword evidence="11 22" id="KW-0378">Hydrolase</keyword>
<dbReference type="InterPro" id="IPR000859">
    <property type="entry name" value="CUB_dom"/>
</dbReference>
<dbReference type="PROSITE" id="PS00138">
    <property type="entry name" value="SUBTILASE_SER"/>
    <property type="match status" value="1"/>
</dbReference>
<dbReference type="InterPro" id="IPR000209">
    <property type="entry name" value="Peptidase_S8/S53_dom"/>
</dbReference>
<dbReference type="Pfam" id="PF01483">
    <property type="entry name" value="P_proprotein"/>
    <property type="match status" value="1"/>
</dbReference>
<evidence type="ECO:0000256" key="21">
    <source>
        <dbReference type="PROSITE-ProRule" id="PRU00076"/>
    </source>
</evidence>
<dbReference type="InterPro" id="IPR022398">
    <property type="entry name" value="Peptidase_S8_His-AS"/>
</dbReference>
<evidence type="ECO:0000256" key="9">
    <source>
        <dbReference type="ARBA" id="ARBA00022729"/>
    </source>
</evidence>
<reference evidence="28" key="1">
    <citation type="submission" date="2023-03" db="EMBL/GenBank/DDBJ databases">
        <authorList>
            <person name="Steffen K."/>
            <person name="Cardenas P."/>
        </authorList>
    </citation>
    <scope>NUCLEOTIDE SEQUENCE</scope>
</reference>
<keyword evidence="4 21" id="KW-0245">EGF-like domain</keyword>
<dbReference type="FunFam" id="2.10.25.10:FF:000240">
    <property type="entry name" value="Vitamin K-dependent protein S"/>
    <property type="match status" value="2"/>
</dbReference>
<keyword evidence="9" id="KW-0732">Signal</keyword>
<evidence type="ECO:0000256" key="15">
    <source>
        <dbReference type="ARBA" id="ARBA00023136"/>
    </source>
</evidence>
<evidence type="ECO:0000256" key="18">
    <source>
        <dbReference type="ARBA" id="ARBA00023180"/>
    </source>
</evidence>
<dbReference type="FunFam" id="2.10.25.10:FF:000009">
    <property type="entry name" value="Low-density lipoprotein receptor isoform 1"/>
    <property type="match status" value="2"/>
</dbReference>
<comment type="similarity">
    <text evidence="2">Belongs to the peptidase S8 family. Furin subfamily.</text>
</comment>
<dbReference type="InterPro" id="IPR006212">
    <property type="entry name" value="Furin_repeat"/>
</dbReference>
<feature type="domain" description="CUB" evidence="24">
    <location>
        <begin position="1566"/>
        <end position="1685"/>
    </location>
</feature>
<evidence type="ECO:0000256" key="16">
    <source>
        <dbReference type="ARBA" id="ARBA00023157"/>
    </source>
</evidence>
<dbReference type="InterPro" id="IPR049883">
    <property type="entry name" value="NOTCH1_EGF-like"/>
</dbReference>
<dbReference type="PANTHER" id="PTHR42884">
    <property type="entry name" value="PROPROTEIN CONVERTASE SUBTILISIN/KEXIN-RELATED"/>
    <property type="match status" value="1"/>
</dbReference>
<evidence type="ECO:0000256" key="19">
    <source>
        <dbReference type="PIRSR" id="PIRSR615500-1"/>
    </source>
</evidence>
<comment type="subcellular location">
    <subcellularLocation>
        <location evidence="1">Membrane</location>
        <topology evidence="1">Single-pass type I membrane protein</topology>
    </subcellularLocation>
</comment>
<feature type="domain" description="SMB" evidence="26">
    <location>
        <begin position="834"/>
        <end position="883"/>
    </location>
</feature>
<evidence type="ECO:0000256" key="3">
    <source>
        <dbReference type="ARBA" id="ARBA00005897"/>
    </source>
</evidence>
<keyword evidence="17" id="KW-0675">Receptor</keyword>
<evidence type="ECO:0000259" key="27">
    <source>
        <dbReference type="PROSITE" id="PS51829"/>
    </source>
</evidence>
<dbReference type="InterPro" id="IPR000742">
    <property type="entry name" value="EGF"/>
</dbReference>
<dbReference type="FunFam" id="2.10.25.10:FF:000037">
    <property type="entry name" value="Signal peptide, CUB domain and EGF-like domain-containing 2"/>
    <property type="match status" value="1"/>
</dbReference>
<keyword evidence="7" id="KW-0165">Cleavage on pair of basic residues</keyword>
<feature type="disulfide bond" evidence="20">
    <location>
        <begin position="2496"/>
        <end position="2523"/>
    </location>
</feature>
<evidence type="ECO:0000256" key="11">
    <source>
        <dbReference type="ARBA" id="ARBA00022801"/>
    </source>
</evidence>
<organism evidence="28 29">
    <name type="scientific">Geodia barretti</name>
    <name type="common">Barrett's horny sponge</name>
    <dbReference type="NCBI Taxonomy" id="519541"/>
    <lineage>
        <taxon>Eukaryota</taxon>
        <taxon>Metazoa</taxon>
        <taxon>Porifera</taxon>
        <taxon>Demospongiae</taxon>
        <taxon>Heteroscleromorpha</taxon>
        <taxon>Tetractinellida</taxon>
        <taxon>Astrophorina</taxon>
        <taxon>Geodiidae</taxon>
        <taxon>Geodia</taxon>
    </lineage>
</organism>
<dbReference type="SMART" id="SM00042">
    <property type="entry name" value="CUB"/>
    <property type="match status" value="8"/>
</dbReference>
<dbReference type="PROSITE" id="PS50026">
    <property type="entry name" value="EGF_3"/>
    <property type="match status" value="2"/>
</dbReference>
<feature type="domain" description="P/Homo B" evidence="27">
    <location>
        <begin position="618"/>
        <end position="751"/>
    </location>
</feature>
<dbReference type="CDD" id="cd00041">
    <property type="entry name" value="CUB"/>
    <property type="match status" value="9"/>
</dbReference>
<dbReference type="InterPro" id="IPR015500">
    <property type="entry name" value="Peptidase_S8_subtilisin-rel"/>
</dbReference>
<feature type="active site" description="Charge relay system" evidence="19 22">
    <location>
        <position position="335"/>
    </location>
</feature>
<feature type="region of interest" description="Disordered" evidence="23">
    <location>
        <begin position="17"/>
        <end position="67"/>
    </location>
</feature>
<evidence type="ECO:0000256" key="12">
    <source>
        <dbReference type="ARBA" id="ARBA00022825"/>
    </source>
</evidence>
<dbReference type="InterPro" id="IPR009030">
    <property type="entry name" value="Growth_fac_rcpt_cys_sf"/>
</dbReference>
<evidence type="ECO:0000256" key="4">
    <source>
        <dbReference type="ARBA" id="ARBA00022536"/>
    </source>
</evidence>
<comment type="caution">
    <text evidence="21">Lacks conserved residue(s) required for the propagation of feature annotation.</text>
</comment>
<dbReference type="InterPro" id="IPR002884">
    <property type="entry name" value="P_dom"/>
</dbReference>
<dbReference type="SUPFAM" id="SSF57184">
    <property type="entry name" value="Growth factor receptor domain"/>
    <property type="match status" value="4"/>
</dbReference>
<dbReference type="Pfam" id="PF00431">
    <property type="entry name" value="CUB"/>
    <property type="match status" value="9"/>
</dbReference>
<keyword evidence="15" id="KW-0472">Membrane</keyword>
<dbReference type="PROSITE" id="PS01186">
    <property type="entry name" value="EGF_2"/>
    <property type="match status" value="7"/>
</dbReference>
<dbReference type="InterPro" id="IPR000152">
    <property type="entry name" value="EGF-type_Asp/Asn_hydroxyl_site"/>
</dbReference>
<feature type="domain" description="CUB" evidence="24">
    <location>
        <begin position="2648"/>
        <end position="2767"/>
    </location>
</feature>
<dbReference type="PROSITE" id="PS00137">
    <property type="entry name" value="SUBTILASE_HIS"/>
    <property type="match status" value="1"/>
</dbReference>
<feature type="disulfide bond" evidence="20">
    <location>
        <begin position="2084"/>
        <end position="2111"/>
    </location>
</feature>
<evidence type="ECO:0000313" key="29">
    <source>
        <dbReference type="Proteomes" id="UP001174909"/>
    </source>
</evidence>
<dbReference type="GO" id="GO:0000139">
    <property type="term" value="C:Golgi membrane"/>
    <property type="evidence" value="ECO:0007669"/>
    <property type="project" value="TreeGrafter"/>
</dbReference>
<dbReference type="GO" id="GO:0004252">
    <property type="term" value="F:serine-type endopeptidase activity"/>
    <property type="evidence" value="ECO:0007669"/>
    <property type="project" value="UniProtKB-UniRule"/>
</dbReference>
<feature type="domain" description="CUB" evidence="24">
    <location>
        <begin position="2084"/>
        <end position="2205"/>
    </location>
</feature>
<dbReference type="FunFam" id="2.10.25.10:FF:000038">
    <property type="entry name" value="Fibrillin 2"/>
    <property type="match status" value="1"/>
</dbReference>
<dbReference type="SMART" id="SM00181">
    <property type="entry name" value="EGF"/>
    <property type="match status" value="14"/>
</dbReference>
<evidence type="ECO:0000256" key="6">
    <source>
        <dbReference type="ARBA" id="ARBA00022670"/>
    </source>
</evidence>
<dbReference type="PANTHER" id="PTHR42884:SF14">
    <property type="entry name" value="NEUROENDOCRINE CONVERTASE 1"/>
    <property type="match status" value="1"/>
</dbReference>
<dbReference type="PROSITE" id="PS50958">
    <property type="entry name" value="SMB_2"/>
    <property type="match status" value="1"/>
</dbReference>
<sequence length="2770" mass="304445">MEETMFKHRRCWEMRSIDSWATGEGGGGGEGERGEEGGERREGEEERGERREGEEERGGTERVRLRPPKAVKRVDPGMSVLQDSVLGMHVDVSSCLSFPLTMRRTPTPLPPFPPNLATILESEEISTEDLLPLEDPTELEFGLNSEVISRHRSASLLVSAPPVARPHPPVHYSASAPITGYADDSLLQGHGYRDEGHRTPPPPYEDVISSHDHIQAGSYGFAVQPKLEKEVGNFDNIYHFVLGERERARAPTNAPYTTKSSALLSEKSVGFADQQYTRPVYKRSYRIPRDPRFREQWHLLNTGQYGDEYRGRDLKIEKVWMQGLSGCNVTVGIVDDGFEYLHPDLRENYAPAVSYDFVDGDPDPINHMYDWHGTRCAGLVSAAKDGEACGVGVAYNSKFGGLKLLGAFTDLNEASSLSYANDVIDIYSNSWGPCDEGCVDGPMRLTHLALKTGAERGRGGKGSVFVWANGNGGPPDDCAADGYSSSIYTISVGAIGVGGEQSWYDEECSAKMVSAYVTDHNGYSAVSTTATDELCVYGFGGTSAACPMVAGAIALTLEANANLTWRDIMYLVVFTSNPSITTGGSYTTNGAGVRFSRQFGFGVLDTEAMVARARNWISVPPQIEEIRFPSRTSGVATSSTPAFISVFYSGSITYLEHIVVNVTLLPTGITDPRRGHISVEIRSPSRTLSTLLKFRSIDDTNRDYIRWPFMSVAFWGENPRGTWQLTIRSQSRDTNADYSNLRFQFYGTSVTPPAVARIPNRCHSDCARGCAAPGAEFCDVCANLRDAYTMECIDQCPPGYTQRNGYCYNGSLPEPVCNSKVPSLTSGSCVEAGYDGCCSEGKCEGTISSSPFGLCHCDKICHNINDCCRDIEEVNCTRQGLVTSPMRYMTLRGNDDVPTQVVPITDDGASPVIRIPVPFPIGSSLHRTVYVGTNGYISFDKVFTDYSPFEYPGNSRVTLVSPFFVDIDTSYGTGKIRYEIHTPSQSPALFEDINHIINEQMDAAFAGKWLLLAEWRNCPEFGRSQSITNTFQGIVVTDLSESYAVYIYNCHDMQFSGSASIGFTSHTYELFANHRLSGYNARNIGCVNSGQSDWVNLVYKLTREDLQPIQPTDLYDECELGLHHCEQECIDLPTNYVCSCYEGYALQRDGVNCFPYCHADFTTEVGEFNTPSWPDNYPQRFFCEWNIDLTETLEGTDYFLVLRVDSSAYGMESNCSEEYIQFFDGLSYNTSLGKFCGTIPPRPIAMSGLEARVVFVASDEHPDHLRGVRITYSVALLENECERNNGGCEHICRDSPYSYTCECDAGYQLRADGKSCYDVDECAGSHGCNQVCINTLGSYNCSCEEDFVLSADSRTCLPSCNATYTALSGSFQTPGWPVSYPQYNFACLWTIDLQEDDNYAIHFSVNSTAYGILGRPPCPTEYLEFHDGLTRNAPSLGKFCFITVPDDVVTSSGQALVVFKAIDFNRPPSRKGARITYEAFRIVDECLIANGGCEHICQNTALSFSCHCDESYTLRADGHSCDDVDECTLGTDDCEQVCVNVNGSYRCDCEEGYAINSDGRTCRISCGGSYTANSGSFHTPGWPTHHPLGFRCEWYINPENSSSNHILSLTVDDRFGIHGRSPCPTDYLQFHDGSTTAATSLGIFCFLTAPDTLYTTSSQAVIVFQASRFPHLPSRVGARITYQLFTIENECEVDNGGCEGTCVDTRTSFECQCDDGYSLAPDGRSCEDLDECSLGTHSCQQLCINSDGSYGCDCEEGYALNSDGRTCRISCGGNYTANNGSFHSPGWPTHYPLDFRCEWYINPESSSSNTILSLTVDDSNYGIHGTAPCSRDYLEFYDGSTTSGGLPERFCGLTTPGVQYASSSQAVVVFNSGNIPQQSSRAGAKITYQLFELVDECEANNGGCEGPCVNTLSSFECRCPDGYSLTADRLSCEEPFGILGSPPCATDSVELIDGPRDSASLGTFCSLQVPEPVHSSTNVATVVFQASNQPHSSQHVGVNITFIALNKVNECEVENGGCEQICVDHPKYFTCHCEPGYTFGKQWQKLQWHNCPERCVNTPGSFYCDCNDPEFVVGSDGLTCVPDCGGTLTAPTGTFSSPGWPRFYHSLDYRCTWILDVEPNQINSSSFDIEFNEPFGIHGRDPCGTDYVEVFDGIGEGAVPRGKFCFLRTPPVISTTSTRAMVIFQASTARHTPSRVGISVTYTTVQFGVNECLEDNGGCEQECVDTRRSFTCSCYDGYSLDSNDRGCTDINECLSSSHDCEHRCINTEGSYYCECNDGFALGSNGRSCSLDCGGSIPLSNGTFKSPGWPQMYPQLDFRCVWTIENIPTGESVAFVIDKSAFGIHGSSPCFSDYVEFFNRADFTGRSVGRYCSLVPPQPVIITSDGVRIVFQGRVNRNRAPDNVGMRVLYTVLEDECATDNGGCEHTCRDTIFSYECECPAGYEVAPDRHNCIDVDECVLGTHECAQHCTNTEGLYFCSCGDDFNLAPDGKTCIPVCGQTFTVPNGTISTPGWPHFYPELDFVCEWIINVDSDYLDNSTRSVLKFVFNETAYGFGDHSNCARDHIKFYNEIDADATESVARVCASEAPMPFTVLSTEVRVVFRGSSRPHVEGQVGAMVSFFTIEQEFGEAPCSISEVVDFSGNCREVDCGGTVYSTSGVLQSPNWPERYSTNILCQWSIVLPDPDATLKLTVDEIDIVQSRSGTCFWDYLLVFDSSNGQGNIPELLSERLCGSNPPTAHMTATGNIVHVWYQSRSTNNRGFSLSFSANFGV</sequence>
<feature type="domain" description="CUB" evidence="24">
    <location>
        <begin position="2496"/>
        <end position="2622"/>
    </location>
</feature>
<dbReference type="InterPro" id="IPR001212">
    <property type="entry name" value="Somatomedin_B_dom"/>
</dbReference>
<feature type="disulfide bond" evidence="20">
    <location>
        <begin position="2292"/>
        <end position="2319"/>
    </location>
</feature>
<dbReference type="InterPro" id="IPR023828">
    <property type="entry name" value="Peptidase_S8_Ser-AS"/>
</dbReference>
<dbReference type="InterPro" id="IPR035914">
    <property type="entry name" value="Sperma_CUB_dom_sf"/>
</dbReference>
<dbReference type="InterPro" id="IPR023827">
    <property type="entry name" value="Peptidase_S8_Asp-AS"/>
</dbReference>
<dbReference type="Pfam" id="PF00082">
    <property type="entry name" value="Peptidase_S8"/>
    <property type="match status" value="1"/>
</dbReference>
<keyword evidence="18" id="KW-0325">Glycoprotein</keyword>
<keyword evidence="16 20" id="KW-1015">Disulfide bond</keyword>
<dbReference type="GO" id="GO:0071944">
    <property type="term" value="C:cell periphery"/>
    <property type="evidence" value="ECO:0007669"/>
    <property type="project" value="UniProtKB-ARBA"/>
</dbReference>
<dbReference type="PROSITE" id="PS51892">
    <property type="entry name" value="SUBTILASE"/>
    <property type="match status" value="1"/>
</dbReference>
<keyword evidence="5" id="KW-0254">Endocytosis</keyword>
<dbReference type="CDD" id="cd00064">
    <property type="entry name" value="FU"/>
    <property type="match status" value="1"/>
</dbReference>
<keyword evidence="12 22" id="KW-0720">Serine protease</keyword>
<keyword evidence="14" id="KW-1133">Transmembrane helix</keyword>
<evidence type="ECO:0000256" key="13">
    <source>
        <dbReference type="ARBA" id="ARBA00022837"/>
    </source>
</evidence>
<evidence type="ECO:0000313" key="28">
    <source>
        <dbReference type="EMBL" id="CAI8016408.1"/>
    </source>
</evidence>
<evidence type="ECO:0000256" key="20">
    <source>
        <dbReference type="PROSITE-ProRule" id="PRU00059"/>
    </source>
</evidence>
<dbReference type="Pfam" id="PF06119">
    <property type="entry name" value="NIDO"/>
    <property type="match status" value="1"/>
</dbReference>
<feature type="domain" description="CUB" evidence="24">
    <location>
        <begin position="1360"/>
        <end position="1480"/>
    </location>
</feature>
<dbReference type="CDD" id="cd00054">
    <property type="entry name" value="EGF_CA"/>
    <property type="match status" value="3"/>
</dbReference>
<evidence type="ECO:0000259" key="26">
    <source>
        <dbReference type="PROSITE" id="PS50958"/>
    </source>
</evidence>
<evidence type="ECO:0000256" key="1">
    <source>
        <dbReference type="ARBA" id="ARBA00004479"/>
    </source>
</evidence>
<feature type="active site" description="Charge relay system" evidence="19 22">
    <location>
        <position position="372"/>
    </location>
</feature>
<feature type="disulfide bond" evidence="20">
    <location>
        <begin position="1360"/>
        <end position="1387"/>
    </location>
</feature>
<evidence type="ECO:0000256" key="10">
    <source>
        <dbReference type="ARBA" id="ARBA00022737"/>
    </source>
</evidence>
<dbReference type="SUPFAM" id="SSF49854">
    <property type="entry name" value="Spermadhesin, CUB domain"/>
    <property type="match status" value="9"/>
</dbReference>
<dbReference type="PROSITE" id="PS00136">
    <property type="entry name" value="SUBTILASE_ASP"/>
    <property type="match status" value="1"/>
</dbReference>
<evidence type="ECO:0000256" key="14">
    <source>
        <dbReference type="ARBA" id="ARBA00022989"/>
    </source>
</evidence>
<keyword evidence="13" id="KW-0106">Calcium</keyword>
<dbReference type="SMART" id="SM00539">
    <property type="entry name" value="NIDO"/>
    <property type="match status" value="1"/>
</dbReference>
<keyword evidence="29" id="KW-1185">Reference proteome</keyword>
<evidence type="ECO:0000259" key="25">
    <source>
        <dbReference type="PROSITE" id="PS50026"/>
    </source>
</evidence>
<feature type="domain" description="CUB" evidence="24">
    <location>
        <begin position="1930"/>
        <end position="2005"/>
    </location>
</feature>
<dbReference type="FunFam" id="2.10.25.10:FF:000010">
    <property type="entry name" value="Pro-epidermal growth factor"/>
    <property type="match status" value="1"/>
</dbReference>
<feature type="domain" description="CUB" evidence="24">
    <location>
        <begin position="2292"/>
        <end position="2412"/>
    </location>
</feature>
<dbReference type="PROSITE" id="PS01180">
    <property type="entry name" value="CUB"/>
    <property type="match status" value="9"/>
</dbReference>
<gene>
    <name evidence="28" type="ORF">GBAR_LOCUS10064</name>
</gene>
<dbReference type="GO" id="GO:0006897">
    <property type="term" value="P:endocytosis"/>
    <property type="evidence" value="ECO:0007669"/>
    <property type="project" value="UniProtKB-KW"/>
</dbReference>
<protein>
    <submittedName>
        <fullName evidence="28">Furin</fullName>
    </submittedName>
</protein>
<dbReference type="Pfam" id="PF07645">
    <property type="entry name" value="EGF_CA"/>
    <property type="match status" value="5"/>
</dbReference>
<evidence type="ECO:0000259" key="24">
    <source>
        <dbReference type="PROSITE" id="PS01180"/>
    </source>
</evidence>
<dbReference type="GO" id="GO:0007160">
    <property type="term" value="P:cell-matrix adhesion"/>
    <property type="evidence" value="ECO:0007669"/>
    <property type="project" value="InterPro"/>
</dbReference>
<evidence type="ECO:0000256" key="8">
    <source>
        <dbReference type="ARBA" id="ARBA00022692"/>
    </source>
</evidence>